<accession>A0A6J5NFB3</accession>
<gene>
    <name evidence="3" type="ORF">UFOVP1064_6</name>
    <name evidence="4" type="ORF">UFOVP1197_57</name>
    <name evidence="5" type="ORF">UFOVP1294_33</name>
    <name evidence="6" type="ORF">UFOVP1412_36</name>
    <name evidence="7" type="ORF">UFOVP1515_35</name>
    <name evidence="1" type="ORF">UFOVP659_69</name>
    <name evidence="2" type="ORF">UFOVP885_48</name>
</gene>
<dbReference type="EMBL" id="LR797154">
    <property type="protein sequence ID" value="CAB4190387.1"/>
    <property type="molecule type" value="Genomic_DNA"/>
</dbReference>
<dbReference type="EMBL" id="LR798365">
    <property type="protein sequence ID" value="CAB5226770.1"/>
    <property type="molecule type" value="Genomic_DNA"/>
</dbReference>
<name>A0A6J5NFB3_9CAUD</name>
<reference evidence="1" key="1">
    <citation type="submission" date="2020-04" db="EMBL/GenBank/DDBJ databases">
        <authorList>
            <person name="Chiriac C."/>
            <person name="Salcher M."/>
            <person name="Ghai R."/>
            <person name="Kavagutti S V."/>
        </authorList>
    </citation>
    <scope>NUCLEOTIDE SEQUENCE</scope>
</reference>
<evidence type="ECO:0000313" key="5">
    <source>
        <dbReference type="EMBL" id="CAB4195705.1"/>
    </source>
</evidence>
<evidence type="ECO:0000313" key="7">
    <source>
        <dbReference type="EMBL" id="CAB5226770.1"/>
    </source>
</evidence>
<organism evidence="1">
    <name type="scientific">uncultured Caudovirales phage</name>
    <dbReference type="NCBI Taxonomy" id="2100421"/>
    <lineage>
        <taxon>Viruses</taxon>
        <taxon>Duplodnaviria</taxon>
        <taxon>Heunggongvirae</taxon>
        <taxon>Uroviricota</taxon>
        <taxon>Caudoviricetes</taxon>
        <taxon>Peduoviridae</taxon>
        <taxon>Maltschvirus</taxon>
        <taxon>Maltschvirus maltsch</taxon>
    </lineage>
</organism>
<proteinExistence type="predicted"/>
<sequence length="35" mass="4087">MKKELNAALIRTLALQLRAALLRRMEEIETFSLEN</sequence>
<dbReference type="EMBL" id="LR797365">
    <property type="protein sequence ID" value="CAB4210660.1"/>
    <property type="molecule type" value="Genomic_DNA"/>
</dbReference>
<evidence type="ECO:0000313" key="6">
    <source>
        <dbReference type="EMBL" id="CAB4210660.1"/>
    </source>
</evidence>
<dbReference type="EMBL" id="LR797241">
    <property type="protein sequence ID" value="CAB4195705.1"/>
    <property type="molecule type" value="Genomic_DNA"/>
</dbReference>
<protein>
    <submittedName>
        <fullName evidence="1">Uncharacterized protein</fullName>
    </submittedName>
</protein>
<evidence type="ECO:0000313" key="1">
    <source>
        <dbReference type="EMBL" id="CAB4156486.1"/>
    </source>
</evidence>
<evidence type="ECO:0000313" key="3">
    <source>
        <dbReference type="EMBL" id="CAB4180995.1"/>
    </source>
</evidence>
<dbReference type="EMBL" id="LR796846">
    <property type="protein sequence ID" value="CAB4169503.1"/>
    <property type="molecule type" value="Genomic_DNA"/>
</dbReference>
<dbReference type="EMBL" id="LR796628">
    <property type="protein sequence ID" value="CAB4156486.1"/>
    <property type="molecule type" value="Genomic_DNA"/>
</dbReference>
<evidence type="ECO:0000313" key="2">
    <source>
        <dbReference type="EMBL" id="CAB4169503.1"/>
    </source>
</evidence>
<evidence type="ECO:0000313" key="4">
    <source>
        <dbReference type="EMBL" id="CAB4190387.1"/>
    </source>
</evidence>
<dbReference type="EMBL" id="LR797015">
    <property type="protein sequence ID" value="CAB4180995.1"/>
    <property type="molecule type" value="Genomic_DNA"/>
</dbReference>